<dbReference type="RefSeq" id="WP_066420930.1">
    <property type="nucleotide sequence ID" value="NZ_CP018866.1"/>
</dbReference>
<evidence type="ECO:0000256" key="1">
    <source>
        <dbReference type="ARBA" id="ARBA00022475"/>
    </source>
</evidence>
<comment type="similarity">
    <text evidence="5">Belongs to the UPF0344 family.</text>
</comment>
<dbReference type="InterPro" id="IPR010899">
    <property type="entry name" value="UPF0344"/>
</dbReference>
<keyword evidence="4 5" id="KW-0472">Membrane</keyword>
<dbReference type="AlphaFoldDB" id="A0A223KMH5"/>
<feature type="transmembrane region" description="Helical" evidence="5">
    <location>
        <begin position="6"/>
        <end position="28"/>
    </location>
</feature>
<reference evidence="6 7" key="1">
    <citation type="submission" date="2016-12" db="EMBL/GenBank/DDBJ databases">
        <title>The whole genome sequencing and assembly of Bacillus cohnii DSM 6307T strain.</title>
        <authorList>
            <person name="Lee Y.-J."/>
            <person name="Yi H."/>
            <person name="Bahn Y.-S."/>
            <person name="Kim J.F."/>
            <person name="Lee D.-W."/>
        </authorList>
    </citation>
    <scope>NUCLEOTIDE SEQUENCE [LARGE SCALE GENOMIC DNA]</scope>
    <source>
        <strain evidence="6 7">DSM 6307</strain>
    </source>
</reference>
<keyword evidence="2 5" id="KW-0812">Transmembrane</keyword>
<dbReference type="HAMAP" id="MF_01536">
    <property type="entry name" value="UPF0344"/>
    <property type="match status" value="1"/>
</dbReference>
<feature type="transmembrane region" description="Helical" evidence="5">
    <location>
        <begin position="65"/>
        <end position="83"/>
    </location>
</feature>
<gene>
    <name evidence="6" type="ORF">BC6307_04305</name>
</gene>
<keyword evidence="1 5" id="KW-1003">Cell membrane</keyword>
<dbReference type="Pfam" id="PF07457">
    <property type="entry name" value="DUF1516"/>
    <property type="match status" value="1"/>
</dbReference>
<dbReference type="Proteomes" id="UP000215224">
    <property type="component" value="Chromosome"/>
</dbReference>
<comment type="subcellular location">
    <subcellularLocation>
        <location evidence="5">Cell membrane</location>
        <topology evidence="5">Multi-pass membrane protein</topology>
    </subcellularLocation>
</comment>
<evidence type="ECO:0000256" key="2">
    <source>
        <dbReference type="ARBA" id="ARBA00022692"/>
    </source>
</evidence>
<keyword evidence="3 5" id="KW-1133">Transmembrane helix</keyword>
<name>A0A223KMH5_9BACI</name>
<evidence type="ECO:0000256" key="4">
    <source>
        <dbReference type="ARBA" id="ARBA00023136"/>
    </source>
</evidence>
<dbReference type="STRING" id="1314751.GCA_001591425_04571"/>
<evidence type="ECO:0000256" key="3">
    <source>
        <dbReference type="ARBA" id="ARBA00022989"/>
    </source>
</evidence>
<evidence type="ECO:0000313" key="7">
    <source>
        <dbReference type="Proteomes" id="UP000215224"/>
    </source>
</evidence>
<dbReference type="GO" id="GO:0005886">
    <property type="term" value="C:plasma membrane"/>
    <property type="evidence" value="ECO:0007669"/>
    <property type="project" value="UniProtKB-SubCell"/>
</dbReference>
<feature type="transmembrane region" description="Helical" evidence="5">
    <location>
        <begin position="95"/>
        <end position="117"/>
    </location>
</feature>
<dbReference type="KEGG" id="bcoh:BC6307_04305"/>
<dbReference type="EMBL" id="CP018866">
    <property type="protein sequence ID" value="AST90554.1"/>
    <property type="molecule type" value="Genomic_DNA"/>
</dbReference>
<sequence length="120" mass="13051">MATNTHAHITTWVVAIILFVVALSLLKAGNAKATKIVQMVLRVFYILIIVTGWLLLHNTNYSGEHLLKSIVGIGVIGAMEVLLARKSKGKPTGAILGIFIVLLIVVLYLGFSLPLGIEWF</sequence>
<evidence type="ECO:0000313" key="6">
    <source>
        <dbReference type="EMBL" id="AST90554.1"/>
    </source>
</evidence>
<evidence type="ECO:0000256" key="5">
    <source>
        <dbReference type="HAMAP-Rule" id="MF_01536"/>
    </source>
</evidence>
<organism evidence="6 7">
    <name type="scientific">Sutcliffiella cohnii</name>
    <dbReference type="NCBI Taxonomy" id="33932"/>
    <lineage>
        <taxon>Bacteria</taxon>
        <taxon>Bacillati</taxon>
        <taxon>Bacillota</taxon>
        <taxon>Bacilli</taxon>
        <taxon>Bacillales</taxon>
        <taxon>Bacillaceae</taxon>
        <taxon>Sutcliffiella</taxon>
    </lineage>
</organism>
<keyword evidence="7" id="KW-1185">Reference proteome</keyword>
<proteinExistence type="inferred from homology"/>
<feature type="transmembrane region" description="Helical" evidence="5">
    <location>
        <begin position="40"/>
        <end position="59"/>
    </location>
</feature>
<accession>A0A223KMH5</accession>
<protein>
    <recommendedName>
        <fullName evidence="5">UPF0344 protein BC6307_04305</fullName>
    </recommendedName>
</protein>